<evidence type="ECO:0000313" key="4">
    <source>
        <dbReference type="Proteomes" id="UP001497512"/>
    </source>
</evidence>
<feature type="region of interest" description="Disordered" evidence="1">
    <location>
        <begin position="1194"/>
        <end position="1234"/>
    </location>
</feature>
<feature type="region of interest" description="Disordered" evidence="1">
    <location>
        <begin position="1"/>
        <end position="43"/>
    </location>
</feature>
<feature type="compositionally biased region" description="Basic and acidic residues" evidence="1">
    <location>
        <begin position="1194"/>
        <end position="1210"/>
    </location>
</feature>
<proteinExistence type="predicted"/>
<feature type="compositionally biased region" description="Basic and acidic residues" evidence="1">
    <location>
        <begin position="1634"/>
        <end position="1647"/>
    </location>
</feature>
<keyword evidence="4" id="KW-1185">Reference proteome</keyword>
<gene>
    <name evidence="3" type="ORF">CSSPTR1EN2_LOCUS18745</name>
</gene>
<feature type="compositionally biased region" description="Basic and acidic residues" evidence="1">
    <location>
        <begin position="940"/>
        <end position="974"/>
    </location>
</feature>
<feature type="compositionally biased region" description="Low complexity" evidence="1">
    <location>
        <begin position="683"/>
        <end position="693"/>
    </location>
</feature>
<organism evidence="3 4">
    <name type="scientific">Sphagnum troendelagicum</name>
    <dbReference type="NCBI Taxonomy" id="128251"/>
    <lineage>
        <taxon>Eukaryota</taxon>
        <taxon>Viridiplantae</taxon>
        <taxon>Streptophyta</taxon>
        <taxon>Embryophyta</taxon>
        <taxon>Bryophyta</taxon>
        <taxon>Sphagnophytina</taxon>
        <taxon>Sphagnopsida</taxon>
        <taxon>Sphagnales</taxon>
        <taxon>Sphagnaceae</taxon>
        <taxon>Sphagnum</taxon>
    </lineage>
</organism>
<feature type="region of interest" description="Disordered" evidence="1">
    <location>
        <begin position="1860"/>
        <end position="1907"/>
    </location>
</feature>
<dbReference type="Proteomes" id="UP001497512">
    <property type="component" value="Chromosome 5"/>
</dbReference>
<feature type="region of interest" description="Disordered" evidence="1">
    <location>
        <begin position="928"/>
        <end position="974"/>
    </location>
</feature>
<feature type="region of interest" description="Disordered" evidence="1">
    <location>
        <begin position="1625"/>
        <end position="1650"/>
    </location>
</feature>
<dbReference type="EMBL" id="OZ019897">
    <property type="protein sequence ID" value="CAK9227450.1"/>
    <property type="molecule type" value="Genomic_DNA"/>
</dbReference>
<sequence>MKMGNGCQEMEFVVASNNKKEEEEEEEEEEVEEVEVEVEEEEGAESFCVFSDPIDYGGSRCDDGGVSGGNSSNVNSSSCIVVVAGEIGSGDVLLPYCYEDVEEEEEEEASAFPIMLPVESADLELSGSNAAAAAALREFDVVSVDGSHHRKQRQQILADTTPQFREEDDDDAAFEKLRVVTAKRKSVSLRIENGGGGGDECCLSNRRIVAPPEEVSAKSSPLRVRKRMEEEEEEEDMQTGISEDAEERRKSLVSAARASSSSSVPKFKWGDLDDEDLEQMQQVGGGGDVQKGFLALPTSQEEEDVVADQSAQEEELASEIAVAGDSQGVVALLSLHSPPDSQRFLLPNAAVPDVVQGASLALVAGAGDSQREFCLQNATTTPEEEEAGASSLSEVGTNLDNEVVVSGLAMLAMCELTGAVLAPDGVAAGGSLATRKGEVATKQDDHLVVEENSEIGIELENITTSLLAAGVMSPPSQACNECDVRQHSSELSGCTTSAPSAFMATDSGLPSVHDCDDPLTDRVMEKCAIVVNTLEASLGGTGDIDSCNPDVVTIDLAPLETSCEGLTAGADAALERVDGSVKSAEEQMMDVRMMMTNGMMIEKYDEGECKERFRQRLWCYLFENLNRAIDELYFLCELESDVDQMKEALIVLDEAGVDFKDLKMRVDGFDRVRKGPGLPRPVSAASTSSSISSKDQQRRPRAIAWEVRRVTTTSQHRADMLSSSLEALKKAQIREPAVIVDSSSKSRDILPSRRDIFLKSKDPLSVFKEVPGKLVDAIPVSTDSPSKPRESRSSKNPSLNLEPPLNAERRHCDSIGFNAEDCAASEVVTYHHGTSSARASPQEKEAGKKGGSLKDEMLTNRSTDSMGKRSTSSASQIDRFMRPTASSGQRVASREREQNLPVSKSPSMEAWKEKRNWEDILSSPLNIASRVSRSPGPGRKSTERVRVLHDKLMSPERKKKTPTETKKEQEEKQARATRLRMELEMEKVQRLQRTTEKLTRVSEWQAVRSSRLREGMHARQQRGESRHEAHLAQIARRASDESCKVSEVRFITSLSEENRKLSLQQKLQDSETRRAERLQNLRIKQKEDYAREEAAQERRRHLEAERLQRIAEAQRRKEEGKARREEERKAASAAREARAVEHVRKKEVRAKAQQEEAELLGQKLAERLRESALRRKVYLEQIKERAIMDLDKQDKRSRDILSESPVRLRDQISPSGRRTSSREKVAPGQIFESESVTDRDLTSGELVGSARSNIAAGLYPMAGSNDSIPLQKQALKKRVKKLRQRLASRKSEFLERSPGVDGYGMGSASLAGAARSRIGRWLQELGRLQQTRKPGNFSVSCLIIAEMVKYLEDKEAELHAARQQGLLDYIATALPASHSSKPEASALTVALLRLLAVLLSPPANRSYFIVRNLLPPLIPMLSTALENFSTIDYSLNNQGANVVGSGPGCNTKDGPAASKDAVNSLSGSMKDEKMSADEKLEVMQEVLEGLLWAVTAIIGHDCLEERQLQMQEDLAELIVACEVLHRLRNLFALFDRPQVEGAAIPGPVLLGLRLLETLTGPRGKILTAAHEAPVNINGCLPCLPPTSDIGNSVIIEDGAEESIPQLPDLSEQVLKSDDVVFIVPGPDTTEEEQGEKIEEKNGEKSKTTDTSVVHGQASVVLSMRTKYLLAAIAETGLLGLPSLLTAVLLHANPRSSPEQAACALPSNFEEVATSVLRVLNNVARLDLPLLQNMLGLPDLRMEFFHLVSFLLSHCTCKWKTTTDKVAALLLETLLLLGYTALLHPGNQAVLRWGKSPTILHKMCDLPFAFFSDPKLTPVLIVTLLAVCYGSERNRDVVQQELSMDMLLTFLKRSREKITQVTESENDTKPEDEEVVVKTKAKVSWGSESESSGTSTARGRSRQKQPLPDVFFASPKRVNWNQTRNGVNINMTSSDGDIAAKETKSAVYRSGGRITPITDLQTLPVKRSKSGSSSFLSSSLPSRFPTVSLPQSAPSGTNELLGDGMASFPFPAALMLQNRFPESLWTQAEEFFSPGSRMGQIFKA</sequence>
<protein>
    <recommendedName>
        <fullName evidence="2">S phase cyclin A-associated protein in the endoplasmic reticulum N-terminal domain-containing protein</fullName>
    </recommendedName>
</protein>
<feature type="region of interest" description="Disordered" evidence="1">
    <location>
        <begin position="777"/>
        <end position="806"/>
    </location>
</feature>
<dbReference type="Pfam" id="PF16501">
    <property type="entry name" value="SCAPER_N"/>
    <property type="match status" value="1"/>
</dbReference>
<feature type="region of interest" description="Disordered" evidence="1">
    <location>
        <begin position="675"/>
        <end position="699"/>
    </location>
</feature>
<dbReference type="PANTHER" id="PTHR31434:SF2">
    <property type="entry name" value="S PHASE CYCLIN A-ASSOCIATED PROTEIN IN THE ENDOPLASMIC RETICULUM"/>
    <property type="match status" value="1"/>
</dbReference>
<name>A0ABP0UQC9_9BRYO</name>
<feature type="domain" description="S phase cyclin A-associated protein in the endoplasmic reticulum N-terminal" evidence="2">
    <location>
        <begin position="610"/>
        <end position="712"/>
    </location>
</feature>
<feature type="region of interest" description="Disordered" evidence="1">
    <location>
        <begin position="833"/>
        <end position="907"/>
    </location>
</feature>
<evidence type="ECO:0000256" key="1">
    <source>
        <dbReference type="SAM" id="MobiDB-lite"/>
    </source>
</evidence>
<evidence type="ECO:0000313" key="3">
    <source>
        <dbReference type="EMBL" id="CAK9227450.1"/>
    </source>
</evidence>
<dbReference type="InterPro" id="IPR032446">
    <property type="entry name" value="SCAPER_N"/>
</dbReference>
<feature type="compositionally biased region" description="Low complexity" evidence="1">
    <location>
        <begin position="1883"/>
        <end position="1897"/>
    </location>
</feature>
<feature type="region of interest" description="Disordered" evidence="1">
    <location>
        <begin position="1113"/>
        <end position="1142"/>
    </location>
</feature>
<accession>A0ABP0UQC9</accession>
<reference evidence="3" key="1">
    <citation type="submission" date="2024-02" db="EMBL/GenBank/DDBJ databases">
        <authorList>
            <consortium name="ELIXIR-Norway"/>
            <consortium name="Elixir Norway"/>
        </authorList>
    </citation>
    <scope>NUCLEOTIDE SEQUENCE</scope>
</reference>
<feature type="compositionally biased region" description="Polar residues" evidence="1">
    <location>
        <begin position="859"/>
        <end position="876"/>
    </location>
</feature>
<feature type="compositionally biased region" description="Basic and acidic residues" evidence="1">
    <location>
        <begin position="841"/>
        <end position="858"/>
    </location>
</feature>
<evidence type="ECO:0000259" key="2">
    <source>
        <dbReference type="Pfam" id="PF16501"/>
    </source>
</evidence>
<dbReference type="PANTHER" id="PTHR31434">
    <property type="entry name" value="S PHASE CYCLIN A-ASSOCIATED PROTEIN IN THE ENDOPLASMIC RETICULUM"/>
    <property type="match status" value="1"/>
</dbReference>
<feature type="compositionally biased region" description="Acidic residues" evidence="1">
    <location>
        <begin position="22"/>
        <end position="43"/>
    </location>
</feature>
<feature type="region of interest" description="Disordered" evidence="1">
    <location>
        <begin position="1446"/>
        <end position="1470"/>
    </location>
</feature>
<feature type="region of interest" description="Disordered" evidence="1">
    <location>
        <begin position="212"/>
        <end position="257"/>
    </location>
</feature>